<dbReference type="PROSITE" id="PS50878">
    <property type="entry name" value="RT_POL"/>
    <property type="match status" value="1"/>
</dbReference>
<dbReference type="GO" id="GO:0003964">
    <property type="term" value="F:RNA-directed DNA polymerase activity"/>
    <property type="evidence" value="ECO:0007669"/>
    <property type="project" value="UniProtKB-KW"/>
</dbReference>
<evidence type="ECO:0000313" key="3">
    <source>
        <dbReference type="Proteomes" id="UP000245207"/>
    </source>
</evidence>
<dbReference type="STRING" id="35608.A0A2U1KR22"/>
<keyword evidence="2" id="KW-0548">Nucleotidyltransferase</keyword>
<sequence>MDRDMLQCLCIGEADNVTISHLFYSDDAIFVGSWRKENVGVVVNLLHIFHLALGMSINMQKSKLLGFGVQFNDVQQMAMYARCEPVKPPFEYLGIMVGENMTKVKSWKCVVDKWEEFAAILGYAVLSSVVDRWRWTKLGLGDFVVSSARSIIDEYILPSSNMQTRWSSLAPIKVNVLAWRLAINKLATKVHLYNRGLVVPSILCGVCDYGIESTDHLFFGCSLAVDLMLEVGRWWRLDIPTIGSFLSWHMLFESLRRKKNV</sequence>
<gene>
    <name evidence="2" type="ORF">CTI12_AA574280</name>
</gene>
<organism evidence="2 3">
    <name type="scientific">Artemisia annua</name>
    <name type="common">Sweet wormwood</name>
    <dbReference type="NCBI Taxonomy" id="35608"/>
    <lineage>
        <taxon>Eukaryota</taxon>
        <taxon>Viridiplantae</taxon>
        <taxon>Streptophyta</taxon>
        <taxon>Embryophyta</taxon>
        <taxon>Tracheophyta</taxon>
        <taxon>Spermatophyta</taxon>
        <taxon>Magnoliopsida</taxon>
        <taxon>eudicotyledons</taxon>
        <taxon>Gunneridae</taxon>
        <taxon>Pentapetalae</taxon>
        <taxon>asterids</taxon>
        <taxon>campanulids</taxon>
        <taxon>Asterales</taxon>
        <taxon>Asteraceae</taxon>
        <taxon>Asteroideae</taxon>
        <taxon>Anthemideae</taxon>
        <taxon>Artemisiinae</taxon>
        <taxon>Artemisia</taxon>
    </lineage>
</organism>
<dbReference type="PANTHER" id="PTHR33116:SF78">
    <property type="entry name" value="OS12G0587133 PROTEIN"/>
    <property type="match status" value="1"/>
</dbReference>
<dbReference type="Proteomes" id="UP000245207">
    <property type="component" value="Unassembled WGS sequence"/>
</dbReference>
<name>A0A2U1KR22_ARTAN</name>
<keyword evidence="2" id="KW-0808">Transferase</keyword>
<comment type="caution">
    <text evidence="2">The sequence shown here is derived from an EMBL/GenBank/DDBJ whole genome shotgun (WGS) entry which is preliminary data.</text>
</comment>
<dbReference type="InterPro" id="IPR000477">
    <property type="entry name" value="RT_dom"/>
</dbReference>
<keyword evidence="2" id="KW-0695">RNA-directed DNA polymerase</keyword>
<evidence type="ECO:0000313" key="2">
    <source>
        <dbReference type="EMBL" id="PWA39190.1"/>
    </source>
</evidence>
<evidence type="ECO:0000259" key="1">
    <source>
        <dbReference type="PROSITE" id="PS50878"/>
    </source>
</evidence>
<protein>
    <submittedName>
        <fullName evidence="2">RNA-directed DNA polymerase, eukaryota, Reverse transcriptase zinc-binding domain protein</fullName>
    </submittedName>
</protein>
<reference evidence="2 3" key="1">
    <citation type="journal article" date="2018" name="Mol. Plant">
        <title>The genome of Artemisia annua provides insight into the evolution of Asteraceae family and artemisinin biosynthesis.</title>
        <authorList>
            <person name="Shen Q."/>
            <person name="Zhang L."/>
            <person name="Liao Z."/>
            <person name="Wang S."/>
            <person name="Yan T."/>
            <person name="Shi P."/>
            <person name="Liu M."/>
            <person name="Fu X."/>
            <person name="Pan Q."/>
            <person name="Wang Y."/>
            <person name="Lv Z."/>
            <person name="Lu X."/>
            <person name="Zhang F."/>
            <person name="Jiang W."/>
            <person name="Ma Y."/>
            <person name="Chen M."/>
            <person name="Hao X."/>
            <person name="Li L."/>
            <person name="Tang Y."/>
            <person name="Lv G."/>
            <person name="Zhou Y."/>
            <person name="Sun X."/>
            <person name="Brodelius P.E."/>
            <person name="Rose J.K.C."/>
            <person name="Tang K."/>
        </authorList>
    </citation>
    <scope>NUCLEOTIDE SEQUENCE [LARGE SCALE GENOMIC DNA]</scope>
    <source>
        <strain evidence="3">cv. Huhao1</strain>
        <tissue evidence="2">Leaf</tissue>
    </source>
</reference>
<proteinExistence type="predicted"/>
<dbReference type="EMBL" id="PKPP01014858">
    <property type="protein sequence ID" value="PWA39190.1"/>
    <property type="molecule type" value="Genomic_DNA"/>
</dbReference>
<dbReference type="Pfam" id="PF13966">
    <property type="entry name" value="zf-RVT"/>
    <property type="match status" value="1"/>
</dbReference>
<accession>A0A2U1KR22</accession>
<dbReference type="AlphaFoldDB" id="A0A2U1KR22"/>
<keyword evidence="3" id="KW-1185">Reference proteome</keyword>
<feature type="domain" description="Reverse transcriptase" evidence="1">
    <location>
        <begin position="1"/>
        <end position="97"/>
    </location>
</feature>
<dbReference type="InterPro" id="IPR026960">
    <property type="entry name" value="RVT-Znf"/>
</dbReference>
<dbReference type="PANTHER" id="PTHR33116">
    <property type="entry name" value="REVERSE TRANSCRIPTASE ZINC-BINDING DOMAIN-CONTAINING PROTEIN-RELATED-RELATED"/>
    <property type="match status" value="1"/>
</dbReference>